<reference evidence="1 2" key="1">
    <citation type="journal article" date="2021" name="Appl. Environ. Microbiol.">
        <title>Genetic linkage and physical mapping for an oyster mushroom Pleurotus cornucopiae and QTL analysis for the trait cap color.</title>
        <authorList>
            <person name="Zhang Y."/>
            <person name="Gao W."/>
            <person name="Sonnenberg A."/>
            <person name="Chen Q."/>
            <person name="Zhang J."/>
            <person name="Huang C."/>
        </authorList>
    </citation>
    <scope>NUCLEOTIDE SEQUENCE [LARGE SCALE GENOMIC DNA]</scope>
    <source>
        <strain evidence="1">CCMSSC00406</strain>
    </source>
</reference>
<dbReference type="Proteomes" id="UP000824881">
    <property type="component" value="Unassembled WGS sequence"/>
</dbReference>
<sequence length="569" mass="61473">MASLFTVILAGAISLLELLELPLGLPSMYSVLVFLSALAASTVARPANDWSKPCFDGECAYDLPATTGATSGVLRITGAPHAITDVTPAAGWVILDCDPNLLEQDIRLVCSSDDDTEAGCNHLFHGHGPVNKIVRLPESCAGANPFARISRAWIPEDQRLPKTAEGQIYRRDGATPQVHALSIDTNWAQIDSSNTGEVSFAFLTTNNPVPRNTYFETSLLQRRDVSNFAEAAIANYIDSPDVADKDFNFHNTSKIVAKLLEPKEIFKKELECNKVKLYVKAEVDFDFDGQGTLTVSGSGQLTPKPSFSSFQGLISIKGKFAGSVDITGGLEISSSPSECLTPGHSIIDVGPRVSLLASFGAKVGLVIGAKLEINYDIQKAELVWPPSNSKKSIAEFRSGNNEVKLTANPNVAAVKGSIEVHVIPKISFGISAFSDKTSHAVFFRMDGKGELTLTLGAASATLSNKEKLTKEAFVGCAKLTGELKAELGAETKFFSLWDKSTKATVWKKEYEIWEACYPKKKKRSTSHLEYRAAMIQDGDTLKCPSALTQMSKGLEIFSDFVKGSSVKEV</sequence>
<protein>
    <submittedName>
        <fullName evidence="1">Uncharacterized protein</fullName>
    </submittedName>
</protein>
<dbReference type="EMBL" id="WQMT02000008">
    <property type="protein sequence ID" value="KAG9220027.1"/>
    <property type="molecule type" value="Genomic_DNA"/>
</dbReference>
<proteinExistence type="predicted"/>
<gene>
    <name evidence="1" type="ORF">CCMSSC00406_0007887</name>
</gene>
<organism evidence="1 2">
    <name type="scientific">Pleurotus cornucopiae</name>
    <name type="common">Cornucopia mushroom</name>
    <dbReference type="NCBI Taxonomy" id="5321"/>
    <lineage>
        <taxon>Eukaryota</taxon>
        <taxon>Fungi</taxon>
        <taxon>Dikarya</taxon>
        <taxon>Basidiomycota</taxon>
        <taxon>Agaricomycotina</taxon>
        <taxon>Agaricomycetes</taxon>
        <taxon>Agaricomycetidae</taxon>
        <taxon>Agaricales</taxon>
        <taxon>Pleurotineae</taxon>
        <taxon>Pleurotaceae</taxon>
        <taxon>Pleurotus</taxon>
    </lineage>
</organism>
<accession>A0ACB7IP71</accession>
<name>A0ACB7IP71_PLECO</name>
<evidence type="ECO:0000313" key="2">
    <source>
        <dbReference type="Proteomes" id="UP000824881"/>
    </source>
</evidence>
<keyword evidence="2" id="KW-1185">Reference proteome</keyword>
<evidence type="ECO:0000313" key="1">
    <source>
        <dbReference type="EMBL" id="KAG9220027.1"/>
    </source>
</evidence>
<comment type="caution">
    <text evidence="1">The sequence shown here is derived from an EMBL/GenBank/DDBJ whole genome shotgun (WGS) entry which is preliminary data.</text>
</comment>